<evidence type="ECO:0008006" key="3">
    <source>
        <dbReference type="Google" id="ProtNLM"/>
    </source>
</evidence>
<protein>
    <recommendedName>
        <fullName evidence="3">DUF309 domain-containing protein</fullName>
    </recommendedName>
</protein>
<sequence>MSAYPEAYIDYLIYFHAERDFFECHEVMEEFWKERPGDPLASCYVGLIQVAVGLYHQRRNNLIGASKMLGSALNQLTDEGMAALGIAADLMRSRLKERLAQIASAGTAYEDLDLPLSDPRLEAECVERCAERGLTWRRPSDLADTYLIHKHSLRDRSSVVAERELSRTRKARQRGMEP</sequence>
<dbReference type="Pfam" id="PF03745">
    <property type="entry name" value="DUF309"/>
    <property type="match status" value="1"/>
</dbReference>
<reference evidence="1" key="2">
    <citation type="journal article" date="2021" name="J Anim Sci Technol">
        <title>Complete genome sequence of Paenibacillus konkukensis sp. nov. SK3146 as a potential probiotic strain.</title>
        <authorList>
            <person name="Jung H.I."/>
            <person name="Park S."/>
            <person name="Niu K.M."/>
            <person name="Lee S.W."/>
            <person name="Kothari D."/>
            <person name="Yi K.J."/>
            <person name="Kim S.K."/>
        </authorList>
    </citation>
    <scope>NUCLEOTIDE SEQUENCE</scope>
    <source>
        <strain evidence="1">SK3146</strain>
    </source>
</reference>
<dbReference type="EMBL" id="CP027059">
    <property type="protein sequence ID" value="UQZ81701.1"/>
    <property type="molecule type" value="Genomic_DNA"/>
</dbReference>
<dbReference type="Gene3D" id="1.10.3450.10">
    <property type="entry name" value="TTHA0068-like"/>
    <property type="match status" value="1"/>
</dbReference>
<keyword evidence="2" id="KW-1185">Reference proteome</keyword>
<dbReference type="InterPro" id="IPR005500">
    <property type="entry name" value="DUF309"/>
</dbReference>
<gene>
    <name evidence="1" type="ORF">SK3146_00857</name>
</gene>
<dbReference type="Proteomes" id="UP001057134">
    <property type="component" value="Chromosome"/>
</dbReference>
<name>A0ABY4RIL5_9BACL</name>
<accession>A0ABY4RIL5</accession>
<evidence type="ECO:0000313" key="1">
    <source>
        <dbReference type="EMBL" id="UQZ81701.1"/>
    </source>
</evidence>
<dbReference type="PANTHER" id="PTHR34796:SF1">
    <property type="entry name" value="EXPRESSED PROTEIN"/>
    <property type="match status" value="1"/>
</dbReference>
<dbReference type="RefSeq" id="WP_249863914.1">
    <property type="nucleotide sequence ID" value="NZ_CP027059.1"/>
</dbReference>
<dbReference type="InterPro" id="IPR023203">
    <property type="entry name" value="TTHA0068_sf"/>
</dbReference>
<proteinExistence type="predicted"/>
<dbReference type="SUPFAM" id="SSF140663">
    <property type="entry name" value="TTHA0068-like"/>
    <property type="match status" value="1"/>
</dbReference>
<reference evidence="1" key="1">
    <citation type="submission" date="2018-02" db="EMBL/GenBank/DDBJ databases">
        <authorList>
            <person name="Kim S.-K."/>
            <person name="Jung H.-I."/>
            <person name="Lee S.-W."/>
        </authorList>
    </citation>
    <scope>NUCLEOTIDE SEQUENCE</scope>
    <source>
        <strain evidence="1">SK3146</strain>
    </source>
</reference>
<organism evidence="1 2">
    <name type="scientific">Paenibacillus konkukensis</name>
    <dbReference type="NCBI Taxonomy" id="2020716"/>
    <lineage>
        <taxon>Bacteria</taxon>
        <taxon>Bacillati</taxon>
        <taxon>Bacillota</taxon>
        <taxon>Bacilli</taxon>
        <taxon>Bacillales</taxon>
        <taxon>Paenibacillaceae</taxon>
        <taxon>Paenibacillus</taxon>
    </lineage>
</organism>
<evidence type="ECO:0000313" key="2">
    <source>
        <dbReference type="Proteomes" id="UP001057134"/>
    </source>
</evidence>
<dbReference type="PANTHER" id="PTHR34796">
    <property type="entry name" value="EXPRESSED PROTEIN"/>
    <property type="match status" value="1"/>
</dbReference>